<proteinExistence type="predicted"/>
<reference evidence="2" key="1">
    <citation type="submission" date="2019-04" db="EMBL/GenBank/DDBJ databases">
        <title>Friends and foes A comparative genomics studyof 23 Aspergillus species from section Flavi.</title>
        <authorList>
            <consortium name="DOE Joint Genome Institute"/>
            <person name="Kjaerbolling I."/>
            <person name="Vesth T."/>
            <person name="Frisvad J.C."/>
            <person name="Nybo J.L."/>
            <person name="Theobald S."/>
            <person name="Kildgaard S."/>
            <person name="Isbrandt T."/>
            <person name="Kuo A."/>
            <person name="Sato A."/>
            <person name="Lyhne E.K."/>
            <person name="Kogle M.E."/>
            <person name="Wiebenga A."/>
            <person name="Kun R.S."/>
            <person name="Lubbers R.J."/>
            <person name="Makela M.R."/>
            <person name="Barry K."/>
            <person name="Chovatia M."/>
            <person name="Clum A."/>
            <person name="Daum C."/>
            <person name="Haridas S."/>
            <person name="He G."/>
            <person name="LaButti K."/>
            <person name="Lipzen A."/>
            <person name="Mondo S."/>
            <person name="Riley R."/>
            <person name="Salamov A."/>
            <person name="Simmons B.A."/>
            <person name="Magnuson J.K."/>
            <person name="Henrissat B."/>
            <person name="Mortensen U.H."/>
            <person name="Larsen T.O."/>
            <person name="Devries R.P."/>
            <person name="Grigoriev I.V."/>
            <person name="Machida M."/>
            <person name="Baker S.E."/>
            <person name="Andersen M.R."/>
        </authorList>
    </citation>
    <scope>NUCLEOTIDE SEQUENCE [LARGE SCALE GENOMIC DNA]</scope>
    <source>
        <strain evidence="2">CBS 130015</strain>
    </source>
</reference>
<evidence type="ECO:0000313" key="1">
    <source>
        <dbReference type="EMBL" id="KAE8311932.1"/>
    </source>
</evidence>
<keyword evidence="2" id="KW-1185">Reference proteome</keyword>
<organism evidence="1 2">
    <name type="scientific">Aspergillus transmontanensis</name>
    <dbReference type="NCBI Taxonomy" id="1034304"/>
    <lineage>
        <taxon>Eukaryota</taxon>
        <taxon>Fungi</taxon>
        <taxon>Dikarya</taxon>
        <taxon>Ascomycota</taxon>
        <taxon>Pezizomycotina</taxon>
        <taxon>Eurotiomycetes</taxon>
        <taxon>Eurotiomycetidae</taxon>
        <taxon>Eurotiales</taxon>
        <taxon>Aspergillaceae</taxon>
        <taxon>Aspergillus</taxon>
        <taxon>Aspergillus subgen. Circumdati</taxon>
    </lineage>
</organism>
<protein>
    <submittedName>
        <fullName evidence="1">Uncharacterized protein</fullName>
    </submittedName>
</protein>
<dbReference type="AlphaFoldDB" id="A0A5N6VUA7"/>
<dbReference type="EMBL" id="ML738338">
    <property type="protein sequence ID" value="KAE8311932.1"/>
    <property type="molecule type" value="Genomic_DNA"/>
</dbReference>
<name>A0A5N6VUA7_9EURO</name>
<accession>A0A5N6VUA7</accession>
<evidence type="ECO:0000313" key="2">
    <source>
        <dbReference type="Proteomes" id="UP000325433"/>
    </source>
</evidence>
<gene>
    <name evidence="1" type="ORF">BDV41DRAFT_540447</name>
</gene>
<sequence length="75" mass="8545">MEIALILGKLLDYFNLKAEGLLGRWEDQRTYAVWVKTPLPVRLRVRDGVNRSLLGILSYFSDMGEICNTGKDSNN</sequence>
<dbReference type="Proteomes" id="UP000325433">
    <property type="component" value="Unassembled WGS sequence"/>
</dbReference>